<feature type="domain" description="Secretion system C-terminal sorting" evidence="2">
    <location>
        <begin position="341"/>
        <end position="411"/>
    </location>
</feature>
<evidence type="ECO:0000256" key="1">
    <source>
        <dbReference type="ARBA" id="ARBA00022729"/>
    </source>
</evidence>
<evidence type="ECO:0000259" key="2">
    <source>
        <dbReference type="Pfam" id="PF18962"/>
    </source>
</evidence>
<dbReference type="Pfam" id="PF18962">
    <property type="entry name" value="Por_Secre_tail"/>
    <property type="match status" value="1"/>
</dbReference>
<dbReference type="RefSeq" id="WP_147769090.1">
    <property type="nucleotide sequence ID" value="NZ_VRKQ01000012.1"/>
</dbReference>
<organism evidence="3 4">
    <name type="scientific">Seonamhaeicola maritimus</name>
    <dbReference type="NCBI Taxonomy" id="2591822"/>
    <lineage>
        <taxon>Bacteria</taxon>
        <taxon>Pseudomonadati</taxon>
        <taxon>Bacteroidota</taxon>
        <taxon>Flavobacteriia</taxon>
        <taxon>Flavobacteriales</taxon>
        <taxon>Flavobacteriaceae</taxon>
    </lineage>
</organism>
<protein>
    <submittedName>
        <fullName evidence="3">T9SS type A sorting domain-containing protein</fullName>
    </submittedName>
</protein>
<dbReference type="InterPro" id="IPR008979">
    <property type="entry name" value="Galactose-bd-like_sf"/>
</dbReference>
<dbReference type="InterPro" id="IPR026444">
    <property type="entry name" value="Secre_tail"/>
</dbReference>
<dbReference type="Gene3D" id="2.60.120.260">
    <property type="entry name" value="Galactose-binding domain-like"/>
    <property type="match status" value="2"/>
</dbReference>
<name>A0A5C7GFN0_9FLAO</name>
<sequence>MKRITLLLLFVPFIGVTQVITNGTFDTDISEWKGQIGNTSDNSIITYDAVEGSAAAGALVLTTGAGTTYRAQTNNEAPTVAGNYVLKFMVKGAIGTQIQGARFQSGNAGGNTASGSTYTLTTTDWEEYTTILTGIETTNMNIRIIGKTANSTYKIDDVEFLQTFTENSFVTNPDFETGDLTNWLVEGPDITAGVILDATTNFTNVAQIDYTQNQSSNNNYLENDIYDFGKTISAATNVDVTLDAFATNANIDFQMVVRTYDASGVLVESLFSGKEKVSSASTWENITLTKALTQPFNKIQIRIRTLLGESGNKVAIDNVSGTLDYTLGSKNRLVKNNLFKLYPNPAQNVVSFKGSNVAVTRISVFDITGKQVFQSNKIIDSKVNISNLNTGVYVVKLEDENKNIGTKKLVISR</sequence>
<proteinExistence type="predicted"/>
<keyword evidence="4" id="KW-1185">Reference proteome</keyword>
<dbReference type="AlphaFoldDB" id="A0A5C7GFN0"/>
<dbReference type="NCBIfam" id="TIGR04183">
    <property type="entry name" value="Por_Secre_tail"/>
    <property type="match status" value="1"/>
</dbReference>
<dbReference type="SUPFAM" id="SSF49785">
    <property type="entry name" value="Galactose-binding domain-like"/>
    <property type="match status" value="1"/>
</dbReference>
<gene>
    <name evidence="3" type="ORF">FUA22_13305</name>
</gene>
<accession>A0A5C7GFN0</accession>
<dbReference type="EMBL" id="VRKQ01000012">
    <property type="protein sequence ID" value="TXG36061.1"/>
    <property type="molecule type" value="Genomic_DNA"/>
</dbReference>
<reference evidence="3 4" key="1">
    <citation type="submission" date="2019-08" db="EMBL/GenBank/DDBJ databases">
        <title>Seonamhaeicola sediminis sp. nov., isolated from marine sediment.</title>
        <authorList>
            <person name="Cao W.R."/>
        </authorList>
    </citation>
    <scope>NUCLEOTIDE SEQUENCE [LARGE SCALE GENOMIC DNA]</scope>
    <source>
        <strain evidence="3 4">1505</strain>
    </source>
</reference>
<keyword evidence="1" id="KW-0732">Signal</keyword>
<evidence type="ECO:0000313" key="4">
    <source>
        <dbReference type="Proteomes" id="UP000321080"/>
    </source>
</evidence>
<dbReference type="Proteomes" id="UP000321080">
    <property type="component" value="Unassembled WGS sequence"/>
</dbReference>
<dbReference type="OrthoDB" id="862563at2"/>
<comment type="caution">
    <text evidence="3">The sequence shown here is derived from an EMBL/GenBank/DDBJ whole genome shotgun (WGS) entry which is preliminary data.</text>
</comment>
<evidence type="ECO:0000313" key="3">
    <source>
        <dbReference type="EMBL" id="TXG36061.1"/>
    </source>
</evidence>